<evidence type="ECO:0000259" key="9">
    <source>
        <dbReference type="Pfam" id="PF06144"/>
    </source>
</evidence>
<comment type="catalytic activity">
    <reaction evidence="8">
        <text>DNA(n) + a 2'-deoxyribonucleoside 5'-triphosphate = DNA(n+1) + diphosphate</text>
        <dbReference type="Rhea" id="RHEA:22508"/>
        <dbReference type="Rhea" id="RHEA-COMP:17339"/>
        <dbReference type="Rhea" id="RHEA-COMP:17340"/>
        <dbReference type="ChEBI" id="CHEBI:33019"/>
        <dbReference type="ChEBI" id="CHEBI:61560"/>
        <dbReference type="ChEBI" id="CHEBI:173112"/>
        <dbReference type="EC" id="2.7.7.7"/>
    </reaction>
</comment>
<dbReference type="InterPro" id="IPR048466">
    <property type="entry name" value="DNA_pol3_delta-like_C"/>
</dbReference>
<dbReference type="PATRIC" id="fig|1360.102.peg.5"/>
<dbReference type="EMBL" id="CP015904">
    <property type="protein sequence ID" value="ARE13951.1"/>
    <property type="molecule type" value="Genomic_DNA"/>
</dbReference>
<comment type="similarity">
    <text evidence="7">Belongs to the DNA polymerase HolA subunit family.</text>
</comment>
<dbReference type="NCBIfam" id="TIGR01128">
    <property type="entry name" value="holA"/>
    <property type="match status" value="1"/>
</dbReference>
<dbReference type="Pfam" id="PF21694">
    <property type="entry name" value="DNA_pol3_delta_C"/>
    <property type="match status" value="1"/>
</dbReference>
<dbReference type="Gene3D" id="1.20.272.10">
    <property type="match status" value="1"/>
</dbReference>
<dbReference type="EMBL" id="CP015902">
    <property type="protein sequence ID" value="ARE21339.1"/>
    <property type="molecule type" value="Genomic_DNA"/>
</dbReference>
<evidence type="ECO:0000313" key="13">
    <source>
        <dbReference type="EMBL" id="AWN66233.1"/>
    </source>
</evidence>
<evidence type="ECO:0000256" key="8">
    <source>
        <dbReference type="ARBA" id="ARBA00049244"/>
    </source>
</evidence>
<evidence type="ECO:0000256" key="3">
    <source>
        <dbReference type="ARBA" id="ARBA00022679"/>
    </source>
</evidence>
<dbReference type="Proteomes" id="UP000053719">
    <property type="component" value="Unassembled WGS sequence"/>
</dbReference>
<evidence type="ECO:0000256" key="5">
    <source>
        <dbReference type="ARBA" id="ARBA00022705"/>
    </source>
</evidence>
<dbReference type="EC" id="2.7.7.7" evidence="1"/>
<dbReference type="GO" id="GO:0003887">
    <property type="term" value="F:DNA-directed DNA polymerase activity"/>
    <property type="evidence" value="ECO:0007669"/>
    <property type="project" value="UniProtKB-KW"/>
</dbReference>
<dbReference type="PANTHER" id="PTHR34388:SF1">
    <property type="entry name" value="DNA POLYMERASE III SUBUNIT DELTA"/>
    <property type="match status" value="1"/>
</dbReference>
<evidence type="ECO:0000256" key="7">
    <source>
        <dbReference type="ARBA" id="ARBA00034754"/>
    </source>
</evidence>
<dbReference type="Gene3D" id="3.40.50.300">
    <property type="entry name" value="P-loop containing nucleotide triphosphate hydrolases"/>
    <property type="match status" value="1"/>
</dbReference>
<dbReference type="EMBL" id="CP028160">
    <property type="protein sequence ID" value="AWN66233.1"/>
    <property type="molecule type" value="Genomic_DNA"/>
</dbReference>
<keyword evidence="6" id="KW-0239">DNA-directed DNA polymerase</keyword>
<accession>A0A0A7T2V6</accession>
<gene>
    <name evidence="12" type="primary">holA</name>
    <name evidence="13" type="ORF">LL14B4_08680</name>
    <name evidence="12" type="ORF">LLUC06_1797</name>
    <name evidence="11" type="ORF">LLUC11_1622</name>
    <name evidence="14" type="ORF">M20_0976</name>
</gene>
<keyword evidence="5" id="KW-0235">DNA replication</keyword>
<proteinExistence type="inferred from homology"/>
<evidence type="ECO:0000313" key="18">
    <source>
        <dbReference type="Proteomes" id="UP000245919"/>
    </source>
</evidence>
<evidence type="ECO:0000256" key="4">
    <source>
        <dbReference type="ARBA" id="ARBA00022695"/>
    </source>
</evidence>
<evidence type="ECO:0000313" key="17">
    <source>
        <dbReference type="Proteomes" id="UP000192095"/>
    </source>
</evidence>
<dbReference type="SUPFAM" id="SSF52540">
    <property type="entry name" value="P-loop containing nucleoside triphosphate hydrolases"/>
    <property type="match status" value="1"/>
</dbReference>
<keyword evidence="4 12" id="KW-0548">Nucleotidyltransferase</keyword>
<dbReference type="SUPFAM" id="SSF48019">
    <property type="entry name" value="post-AAA+ oligomerization domain-like"/>
    <property type="match status" value="1"/>
</dbReference>
<dbReference type="InterPro" id="IPR010372">
    <property type="entry name" value="DNA_pol3_delta_N"/>
</dbReference>
<evidence type="ECO:0000256" key="6">
    <source>
        <dbReference type="ARBA" id="ARBA00022932"/>
    </source>
</evidence>
<dbReference type="Proteomes" id="UP000192095">
    <property type="component" value="Chromosome"/>
</dbReference>
<evidence type="ECO:0000256" key="2">
    <source>
        <dbReference type="ARBA" id="ARBA00017703"/>
    </source>
</evidence>
<dbReference type="GO" id="GO:0006261">
    <property type="term" value="P:DNA-templated DNA replication"/>
    <property type="evidence" value="ECO:0007669"/>
    <property type="project" value="TreeGrafter"/>
</dbReference>
<sequence>MTVFDEFNEIKRKGLPQILVIFGESRELVGELKNQLLTEVNFEPTDLSQAYYDLTPSNSDLALEDLESLPFFSDSRLVILENLVNLTTAKKSVLDEKQLKRFENFLDDPPETTQLVLILYGKLDSRLKVVKKLKAKAALLEAQELKSQELIQYFSRISPLPKAVLSLIAAKSNDNFSVMKQNIDLVQTYALGREVTLDDVEKVVPKSLQDNIFALTDLIFKGKIDEARDLVHDLTLQGEDLIKILAILTNSYRLYLQVKLFQAKGWQENQQVAFLKMHPYPVKLANQLVRKLNVKSLKNGLSDLIKLDFDIKTSAADKSYLFDITLIRLTLKKN</sequence>
<evidence type="ECO:0000313" key="14">
    <source>
        <dbReference type="EMBL" id="KSU21266.1"/>
    </source>
</evidence>
<evidence type="ECO:0000259" key="10">
    <source>
        <dbReference type="Pfam" id="PF21694"/>
    </source>
</evidence>
<reference evidence="13 18" key="4">
    <citation type="submission" date="2018-03" db="EMBL/GenBank/DDBJ databases">
        <title>Genome sequence of Lactococcus lactis strain 14B4 from almond drupe.</title>
        <authorList>
            <person name="Tran T.D."/>
            <person name="McGarvey J.A."/>
            <person name="Huynh S."/>
            <person name="Parker C.T."/>
        </authorList>
    </citation>
    <scope>NUCLEOTIDE SEQUENCE [LARGE SCALE GENOMIC DNA]</scope>
    <source>
        <strain evidence="13 18">14B4</strain>
    </source>
</reference>
<protein>
    <recommendedName>
        <fullName evidence="2">DNA polymerase III subunit delta</fullName>
        <ecNumber evidence="1">2.7.7.7</ecNumber>
    </recommendedName>
</protein>
<dbReference type="GO" id="GO:0003677">
    <property type="term" value="F:DNA binding"/>
    <property type="evidence" value="ECO:0007669"/>
    <property type="project" value="InterPro"/>
</dbReference>
<evidence type="ECO:0000313" key="16">
    <source>
        <dbReference type="Proteomes" id="UP000192067"/>
    </source>
</evidence>
<reference evidence="16 17" key="2">
    <citation type="journal article" date="2017" name="BMC Genomics">
        <title>Comparative and functional genomics of the Lactococcus lactis taxon; insights into evolution and niche adaptation.</title>
        <authorList>
            <person name="Kelleher P."/>
            <person name="Bottacini F."/>
            <person name="Mahony J."/>
            <person name="Kilcawley K.N."/>
            <person name="van Sinderen D."/>
        </authorList>
    </citation>
    <scope>NUCLEOTIDE SEQUENCE [LARGE SCALE GENOMIC DNA]</scope>
    <source>
        <strain evidence="12 17">UC06</strain>
        <strain evidence="11 16">UC11</strain>
    </source>
</reference>
<feature type="domain" description="DNA polymerase III delta N-terminal" evidence="9">
    <location>
        <begin position="20"/>
        <end position="143"/>
    </location>
</feature>
<evidence type="ECO:0000313" key="11">
    <source>
        <dbReference type="EMBL" id="ARE13951.1"/>
    </source>
</evidence>
<dbReference type="PANTHER" id="PTHR34388">
    <property type="entry name" value="DNA POLYMERASE III SUBUNIT DELTA"/>
    <property type="match status" value="1"/>
</dbReference>
<dbReference type="InterPro" id="IPR005790">
    <property type="entry name" value="DNA_polIII_delta"/>
</dbReference>
<dbReference type="EMBL" id="LKLU01000066">
    <property type="protein sequence ID" value="KSU21266.1"/>
    <property type="molecule type" value="Genomic_DNA"/>
</dbReference>
<reference evidence="15" key="1">
    <citation type="submission" date="2015-10" db="EMBL/GenBank/DDBJ databases">
        <title>Draft Genome Sequences of 11 Lactococcus lactis subspecies cremoris strains.</title>
        <authorList>
            <person name="Wels M."/>
            <person name="Backus L."/>
            <person name="Boekhorst J."/>
            <person name="Dijkstra A."/>
            <person name="Beerthuizen M."/>
            <person name="Kelly W."/>
            <person name="Siezen R."/>
            <person name="Bachmann H."/>
            <person name="Van Hijum S."/>
        </authorList>
    </citation>
    <scope>NUCLEOTIDE SEQUENCE [LARGE SCALE GENOMIC DNA]</scope>
    <source>
        <strain evidence="15">M20</strain>
    </source>
</reference>
<dbReference type="InterPro" id="IPR008921">
    <property type="entry name" value="DNA_pol3_clamp-load_cplx_C"/>
</dbReference>
<dbReference type="GO" id="GO:0009360">
    <property type="term" value="C:DNA polymerase III complex"/>
    <property type="evidence" value="ECO:0007669"/>
    <property type="project" value="InterPro"/>
</dbReference>
<dbReference type="AlphaFoldDB" id="A0A0A7T2V6"/>
<dbReference type="RefSeq" id="WP_012898251.1">
    <property type="nucleotide sequence ID" value="NZ_CAKMAV010000002.1"/>
</dbReference>
<keyword evidence="3 12" id="KW-0808">Transferase</keyword>
<name>A0A0A7T2V6_LACLL</name>
<evidence type="ECO:0000313" key="12">
    <source>
        <dbReference type="EMBL" id="ARE21339.1"/>
    </source>
</evidence>
<dbReference type="Proteomes" id="UP000192067">
    <property type="component" value="Chromosome"/>
</dbReference>
<organism evidence="12 17">
    <name type="scientific">Lactococcus lactis subsp. lactis</name>
    <name type="common">Streptococcus lactis</name>
    <dbReference type="NCBI Taxonomy" id="1360"/>
    <lineage>
        <taxon>Bacteria</taxon>
        <taxon>Bacillati</taxon>
        <taxon>Bacillota</taxon>
        <taxon>Bacilli</taxon>
        <taxon>Lactobacillales</taxon>
        <taxon>Streptococcaceae</taxon>
        <taxon>Lactococcus</taxon>
    </lineage>
</organism>
<reference evidence="14" key="3">
    <citation type="journal article" date="2017" name="Genome Announc.">
        <title>Draft Genome Sequences of 24 Lactococcus lactis Strains.</title>
        <authorList>
            <person name="Backus L."/>
            <person name="Wels M."/>
            <person name="Boekhorst J."/>
            <person name="Dijkstra A.R."/>
            <person name="Beerthuyzen M."/>
            <person name="Kelly W.J."/>
            <person name="Siezen R.J."/>
            <person name="van Hijum S.A."/>
            <person name="Bachmann H."/>
        </authorList>
    </citation>
    <scope>NUCLEOTIDE SEQUENCE</scope>
    <source>
        <strain evidence="14">M20</strain>
    </source>
</reference>
<dbReference type="Proteomes" id="UP000245919">
    <property type="component" value="Chromosome"/>
</dbReference>
<dbReference type="GeneID" id="89633853"/>
<feature type="domain" description="DNA polymerase III delta subunit-like C-terminal" evidence="10">
    <location>
        <begin position="209"/>
        <end position="328"/>
    </location>
</feature>
<evidence type="ECO:0000256" key="1">
    <source>
        <dbReference type="ARBA" id="ARBA00012417"/>
    </source>
</evidence>
<dbReference type="InterPro" id="IPR027417">
    <property type="entry name" value="P-loop_NTPase"/>
</dbReference>
<evidence type="ECO:0000313" key="15">
    <source>
        <dbReference type="Proteomes" id="UP000053719"/>
    </source>
</evidence>
<dbReference type="Pfam" id="PF06144">
    <property type="entry name" value="DNA_pol3_delta"/>
    <property type="match status" value="1"/>
</dbReference>
<reference evidence="12" key="5">
    <citation type="submission" date="2023-07" db="EMBL/GenBank/DDBJ databases">
        <authorList>
            <person name="McDonnell B."/>
        </authorList>
    </citation>
    <scope>NUCLEOTIDE SEQUENCE</scope>
    <source>
        <strain evidence="12">UC06</strain>
    </source>
</reference>